<sequence length="97" mass="10356">MRLSLLTPVFLALTATSLAAPVDDCTALKSLAILPGAKMFCAEKFPATTSAPVVDGTPKNNAKRFKEDNERVVRVLGGMPEQRQKAFCACYPAAKQG</sequence>
<proteinExistence type="predicted"/>
<dbReference type="EMBL" id="ML979132">
    <property type="protein sequence ID" value="KAF1921771.1"/>
    <property type="molecule type" value="Genomic_DNA"/>
</dbReference>
<gene>
    <name evidence="2" type="ORF">BDU57DRAFT_510752</name>
</gene>
<evidence type="ECO:0000313" key="3">
    <source>
        <dbReference type="Proteomes" id="UP000800096"/>
    </source>
</evidence>
<accession>A0A6A5R157</accession>
<feature type="signal peptide" evidence="1">
    <location>
        <begin position="1"/>
        <end position="19"/>
    </location>
</feature>
<dbReference type="AlphaFoldDB" id="A0A6A5R157"/>
<name>A0A6A5R157_AMPQU</name>
<evidence type="ECO:0000256" key="1">
    <source>
        <dbReference type="SAM" id="SignalP"/>
    </source>
</evidence>
<keyword evidence="1" id="KW-0732">Signal</keyword>
<organism evidence="2 3">
    <name type="scientific">Ampelomyces quisqualis</name>
    <name type="common">Powdery mildew agent</name>
    <dbReference type="NCBI Taxonomy" id="50730"/>
    <lineage>
        <taxon>Eukaryota</taxon>
        <taxon>Fungi</taxon>
        <taxon>Dikarya</taxon>
        <taxon>Ascomycota</taxon>
        <taxon>Pezizomycotina</taxon>
        <taxon>Dothideomycetes</taxon>
        <taxon>Pleosporomycetidae</taxon>
        <taxon>Pleosporales</taxon>
        <taxon>Pleosporineae</taxon>
        <taxon>Phaeosphaeriaceae</taxon>
        <taxon>Ampelomyces</taxon>
    </lineage>
</organism>
<protein>
    <submittedName>
        <fullName evidence="2">Uncharacterized protein</fullName>
    </submittedName>
</protein>
<dbReference type="Proteomes" id="UP000800096">
    <property type="component" value="Unassembled WGS sequence"/>
</dbReference>
<evidence type="ECO:0000313" key="2">
    <source>
        <dbReference type="EMBL" id="KAF1921771.1"/>
    </source>
</evidence>
<feature type="chain" id="PRO_5025438333" evidence="1">
    <location>
        <begin position="20"/>
        <end position="97"/>
    </location>
</feature>
<reference evidence="2" key="1">
    <citation type="journal article" date="2020" name="Stud. Mycol.">
        <title>101 Dothideomycetes genomes: a test case for predicting lifestyles and emergence of pathogens.</title>
        <authorList>
            <person name="Haridas S."/>
            <person name="Albert R."/>
            <person name="Binder M."/>
            <person name="Bloem J."/>
            <person name="Labutti K."/>
            <person name="Salamov A."/>
            <person name="Andreopoulos B."/>
            <person name="Baker S."/>
            <person name="Barry K."/>
            <person name="Bills G."/>
            <person name="Bluhm B."/>
            <person name="Cannon C."/>
            <person name="Castanera R."/>
            <person name="Culley D."/>
            <person name="Daum C."/>
            <person name="Ezra D."/>
            <person name="Gonzalez J."/>
            <person name="Henrissat B."/>
            <person name="Kuo A."/>
            <person name="Liang C."/>
            <person name="Lipzen A."/>
            <person name="Lutzoni F."/>
            <person name="Magnuson J."/>
            <person name="Mondo S."/>
            <person name="Nolan M."/>
            <person name="Ohm R."/>
            <person name="Pangilinan J."/>
            <person name="Park H.-J."/>
            <person name="Ramirez L."/>
            <person name="Alfaro M."/>
            <person name="Sun H."/>
            <person name="Tritt A."/>
            <person name="Yoshinaga Y."/>
            <person name="Zwiers L.-H."/>
            <person name="Turgeon B."/>
            <person name="Goodwin S."/>
            <person name="Spatafora J."/>
            <person name="Crous P."/>
            <person name="Grigoriev I."/>
        </authorList>
    </citation>
    <scope>NUCLEOTIDE SEQUENCE</scope>
    <source>
        <strain evidence="2">HMLAC05119</strain>
    </source>
</reference>
<dbReference type="OrthoDB" id="3785216at2759"/>
<keyword evidence="3" id="KW-1185">Reference proteome</keyword>